<dbReference type="Proteomes" id="UP000536179">
    <property type="component" value="Unassembled WGS sequence"/>
</dbReference>
<evidence type="ECO:0000256" key="1">
    <source>
        <dbReference type="SAM" id="SignalP"/>
    </source>
</evidence>
<name>A0A7W5E4W6_9BACT</name>
<protein>
    <recommendedName>
        <fullName evidence="4">Serine protease</fullName>
    </recommendedName>
</protein>
<dbReference type="PANTHER" id="PTHR43019">
    <property type="entry name" value="SERINE ENDOPROTEASE DEGS"/>
    <property type="match status" value="1"/>
</dbReference>
<dbReference type="EMBL" id="JACHXU010000034">
    <property type="protein sequence ID" value="MBB3210256.1"/>
    <property type="molecule type" value="Genomic_DNA"/>
</dbReference>
<gene>
    <name evidence="2" type="ORF">FHS27_006103</name>
</gene>
<accession>A0A7W5E4W6</accession>
<evidence type="ECO:0008006" key="4">
    <source>
        <dbReference type="Google" id="ProtNLM"/>
    </source>
</evidence>
<keyword evidence="1" id="KW-0732">Signal</keyword>
<dbReference type="RefSeq" id="WP_246421180.1">
    <property type="nucleotide sequence ID" value="NZ_JACHXU010000034.1"/>
</dbReference>
<sequence>MFPVIAVAITSLTLAAPSVLADDSTDSATNNYMKVLPSTVWIITANSNNETSTGTGVFVDAKRRLVLTNAHVVGDSRSAVVFFPDIKNGQPAVKRKGYLDQVLKLAKPGKIVAVDRKRDLALIELSEVPERAKAIDLATQSILPGDKVDLIGNPGGSDVLWVYTSGTVRSVYEKKFNSDHGKHEFKVVETQTPIKPGDSGGPVVNAQGKLVAIAQSFSPNFNLVSYCVDISEIKAFMDSSWKPAPLATGTLLKNADLEHTVHSTGHYQVERKLKSGKTQTVFVAKDTEYFERADVRKVWSLVSVSKDEPTGELMMRLMRQSSATKIGGWAVEKNNSDEYLILYVAKLDATASDEALSGTIEYVARIAGAMNGQLKPKEEKTSSSETLAAWLSK</sequence>
<dbReference type="Pfam" id="PF13365">
    <property type="entry name" value="Trypsin_2"/>
    <property type="match status" value="1"/>
</dbReference>
<dbReference type="Gene3D" id="2.40.10.120">
    <property type="match status" value="1"/>
</dbReference>
<dbReference type="SUPFAM" id="SSF50494">
    <property type="entry name" value="Trypsin-like serine proteases"/>
    <property type="match status" value="1"/>
</dbReference>
<comment type="caution">
    <text evidence="2">The sequence shown here is derived from an EMBL/GenBank/DDBJ whole genome shotgun (WGS) entry which is preliminary data.</text>
</comment>
<keyword evidence="3" id="KW-1185">Reference proteome</keyword>
<evidence type="ECO:0000313" key="3">
    <source>
        <dbReference type="Proteomes" id="UP000536179"/>
    </source>
</evidence>
<dbReference type="AlphaFoldDB" id="A0A7W5E4W6"/>
<dbReference type="InterPro" id="IPR009003">
    <property type="entry name" value="Peptidase_S1_PA"/>
</dbReference>
<dbReference type="PANTHER" id="PTHR43019:SF62">
    <property type="entry name" value="SERINE ENDOPROTEASE DEGS"/>
    <property type="match status" value="1"/>
</dbReference>
<evidence type="ECO:0000313" key="2">
    <source>
        <dbReference type="EMBL" id="MBB3210256.1"/>
    </source>
</evidence>
<organism evidence="2 3">
    <name type="scientific">Aporhodopirellula rubra</name>
    <dbReference type="NCBI Taxonomy" id="980271"/>
    <lineage>
        <taxon>Bacteria</taxon>
        <taxon>Pseudomonadati</taxon>
        <taxon>Planctomycetota</taxon>
        <taxon>Planctomycetia</taxon>
        <taxon>Pirellulales</taxon>
        <taxon>Pirellulaceae</taxon>
        <taxon>Aporhodopirellula</taxon>
    </lineage>
</organism>
<proteinExistence type="predicted"/>
<feature type="signal peptide" evidence="1">
    <location>
        <begin position="1"/>
        <end position="21"/>
    </location>
</feature>
<reference evidence="2 3" key="1">
    <citation type="submission" date="2020-08" db="EMBL/GenBank/DDBJ databases">
        <title>Genomic Encyclopedia of Type Strains, Phase III (KMG-III): the genomes of soil and plant-associated and newly described type strains.</title>
        <authorList>
            <person name="Whitman W."/>
        </authorList>
    </citation>
    <scope>NUCLEOTIDE SEQUENCE [LARGE SCALE GENOMIC DNA]</scope>
    <source>
        <strain evidence="2 3">CECT 8075</strain>
    </source>
</reference>
<feature type="chain" id="PRO_5031506414" description="Serine protease" evidence="1">
    <location>
        <begin position="22"/>
        <end position="393"/>
    </location>
</feature>